<evidence type="ECO:0000256" key="9">
    <source>
        <dbReference type="ARBA" id="ARBA00022722"/>
    </source>
</evidence>
<evidence type="ECO:0000259" key="17">
    <source>
        <dbReference type="PROSITE" id="PS51975"/>
    </source>
</evidence>
<evidence type="ECO:0000256" key="16">
    <source>
        <dbReference type="RuleBase" id="RU003515"/>
    </source>
</evidence>
<dbReference type="InterPro" id="IPR001352">
    <property type="entry name" value="RNase_HII/HIII"/>
</dbReference>
<keyword evidence="13 14" id="KW-0464">Manganese</keyword>
<dbReference type="GO" id="GO:0006298">
    <property type="term" value="P:mismatch repair"/>
    <property type="evidence" value="ECO:0007669"/>
    <property type="project" value="TreeGrafter"/>
</dbReference>
<keyword evidence="9 14" id="KW-0540">Nuclease</keyword>
<evidence type="ECO:0000256" key="2">
    <source>
        <dbReference type="ARBA" id="ARBA00001946"/>
    </source>
</evidence>
<comment type="catalytic activity">
    <reaction evidence="1 14 15 16">
        <text>Endonucleolytic cleavage to 5'-phosphomonoester.</text>
        <dbReference type="EC" id="3.1.26.4"/>
    </reaction>
</comment>
<dbReference type="EMBL" id="JAARLZ010000004">
    <property type="protein sequence ID" value="NII06676.1"/>
    <property type="molecule type" value="Genomic_DNA"/>
</dbReference>
<dbReference type="GO" id="GO:0032299">
    <property type="term" value="C:ribonuclease H2 complex"/>
    <property type="evidence" value="ECO:0007669"/>
    <property type="project" value="TreeGrafter"/>
</dbReference>
<dbReference type="PROSITE" id="PS51975">
    <property type="entry name" value="RNASE_H_2"/>
    <property type="match status" value="1"/>
</dbReference>
<protein>
    <recommendedName>
        <fullName evidence="7 14">Ribonuclease HII</fullName>
        <shortName evidence="14">RNase HII</shortName>
        <ecNumber evidence="6 14">3.1.26.4</ecNumber>
    </recommendedName>
</protein>
<dbReference type="GO" id="GO:0003723">
    <property type="term" value="F:RNA binding"/>
    <property type="evidence" value="ECO:0007669"/>
    <property type="project" value="UniProtKB-UniRule"/>
</dbReference>
<dbReference type="AlphaFoldDB" id="A0A7X5UA24"/>
<dbReference type="CDD" id="cd07182">
    <property type="entry name" value="RNase_HII_bacteria_HII_like"/>
    <property type="match status" value="1"/>
</dbReference>
<dbReference type="InterPro" id="IPR012337">
    <property type="entry name" value="RNaseH-like_sf"/>
</dbReference>
<comment type="function">
    <text evidence="3 14 16">Endonuclease that specifically degrades the RNA of RNA-DNA hybrids.</text>
</comment>
<dbReference type="Gene3D" id="3.30.420.10">
    <property type="entry name" value="Ribonuclease H-like superfamily/Ribonuclease H"/>
    <property type="match status" value="1"/>
</dbReference>
<evidence type="ECO:0000256" key="14">
    <source>
        <dbReference type="HAMAP-Rule" id="MF_00052"/>
    </source>
</evidence>
<dbReference type="GO" id="GO:0005737">
    <property type="term" value="C:cytoplasm"/>
    <property type="evidence" value="ECO:0007669"/>
    <property type="project" value="UniProtKB-SubCell"/>
</dbReference>
<proteinExistence type="inferred from homology"/>
<evidence type="ECO:0000256" key="13">
    <source>
        <dbReference type="ARBA" id="ARBA00023211"/>
    </source>
</evidence>
<feature type="binding site" evidence="14 15">
    <location>
        <position position="22"/>
    </location>
    <ligand>
        <name>a divalent metal cation</name>
        <dbReference type="ChEBI" id="CHEBI:60240"/>
    </ligand>
</feature>
<dbReference type="InterPro" id="IPR022898">
    <property type="entry name" value="RNase_HII"/>
</dbReference>
<comment type="caution">
    <text evidence="18">The sequence shown here is derived from an EMBL/GenBank/DDBJ whole genome shotgun (WGS) entry which is preliminary data.</text>
</comment>
<dbReference type="GO" id="GO:0043137">
    <property type="term" value="P:DNA replication, removal of RNA primer"/>
    <property type="evidence" value="ECO:0007669"/>
    <property type="project" value="TreeGrafter"/>
</dbReference>
<comment type="cofactor">
    <cofactor evidence="2">
        <name>Mg(2+)</name>
        <dbReference type="ChEBI" id="CHEBI:18420"/>
    </cofactor>
</comment>
<comment type="subcellular location">
    <subcellularLocation>
        <location evidence="4 14">Cytoplasm</location>
    </subcellularLocation>
</comment>
<dbReference type="InterPro" id="IPR036397">
    <property type="entry name" value="RNaseH_sf"/>
</dbReference>
<evidence type="ECO:0000256" key="8">
    <source>
        <dbReference type="ARBA" id="ARBA00022490"/>
    </source>
</evidence>
<dbReference type="NCBIfam" id="NF000595">
    <property type="entry name" value="PRK00015.1-3"/>
    <property type="match status" value="1"/>
</dbReference>
<feature type="binding site" evidence="14 15">
    <location>
        <position position="113"/>
    </location>
    <ligand>
        <name>a divalent metal cation</name>
        <dbReference type="ChEBI" id="CHEBI:60240"/>
    </ligand>
</feature>
<gene>
    <name evidence="14 18" type="primary">rnhB</name>
    <name evidence="18" type="ORF">HBF25_09795</name>
</gene>
<evidence type="ECO:0000256" key="12">
    <source>
        <dbReference type="ARBA" id="ARBA00022801"/>
    </source>
</evidence>
<dbReference type="NCBIfam" id="NF000596">
    <property type="entry name" value="PRK00015.1-4"/>
    <property type="match status" value="1"/>
</dbReference>
<dbReference type="EC" id="3.1.26.4" evidence="6 14"/>
<dbReference type="Pfam" id="PF01351">
    <property type="entry name" value="RNase_HII"/>
    <property type="match status" value="1"/>
</dbReference>
<evidence type="ECO:0000256" key="7">
    <source>
        <dbReference type="ARBA" id="ARBA00019179"/>
    </source>
</evidence>
<comment type="cofactor">
    <cofactor evidence="14 15">
        <name>Mn(2+)</name>
        <dbReference type="ChEBI" id="CHEBI:29035"/>
    </cofactor>
    <cofactor evidence="14 15">
        <name>Mg(2+)</name>
        <dbReference type="ChEBI" id="CHEBI:18420"/>
    </cofactor>
    <text evidence="14 15">Manganese or magnesium. Binds 1 divalent metal ion per monomer in the absence of substrate. May bind a second metal ion after substrate binding.</text>
</comment>
<evidence type="ECO:0000256" key="1">
    <source>
        <dbReference type="ARBA" id="ARBA00000077"/>
    </source>
</evidence>
<dbReference type="PANTHER" id="PTHR10954:SF18">
    <property type="entry name" value="RIBONUCLEASE HII"/>
    <property type="match status" value="1"/>
</dbReference>
<evidence type="ECO:0000256" key="5">
    <source>
        <dbReference type="ARBA" id="ARBA00007383"/>
    </source>
</evidence>
<dbReference type="InterPro" id="IPR024567">
    <property type="entry name" value="RNase_HII/HIII_dom"/>
</dbReference>
<feature type="domain" description="RNase H type-2" evidence="17">
    <location>
        <begin position="15"/>
        <end position="205"/>
    </location>
</feature>
<keyword evidence="12 14" id="KW-0378">Hydrolase</keyword>
<evidence type="ECO:0000256" key="15">
    <source>
        <dbReference type="PROSITE-ProRule" id="PRU01319"/>
    </source>
</evidence>
<organism evidence="18 19">
    <name type="scientific">Luteibacter anthropi</name>
    <dbReference type="NCBI Taxonomy" id="564369"/>
    <lineage>
        <taxon>Bacteria</taxon>
        <taxon>Pseudomonadati</taxon>
        <taxon>Pseudomonadota</taxon>
        <taxon>Gammaproteobacteria</taxon>
        <taxon>Lysobacterales</taxon>
        <taxon>Rhodanobacteraceae</taxon>
        <taxon>Luteibacter</taxon>
    </lineage>
</organism>
<dbReference type="HAMAP" id="MF_00052_B">
    <property type="entry name" value="RNase_HII_B"/>
    <property type="match status" value="1"/>
</dbReference>
<dbReference type="FunFam" id="3.30.420.10:FF:000006">
    <property type="entry name" value="Ribonuclease HII"/>
    <property type="match status" value="1"/>
</dbReference>
<keyword evidence="10 14" id="KW-0479">Metal-binding</keyword>
<dbReference type="RefSeq" id="WP_166947831.1">
    <property type="nucleotide sequence ID" value="NZ_JAARLZ010000004.1"/>
</dbReference>
<evidence type="ECO:0000256" key="3">
    <source>
        <dbReference type="ARBA" id="ARBA00004065"/>
    </source>
</evidence>
<accession>A0A7X5UA24</accession>
<evidence type="ECO:0000256" key="10">
    <source>
        <dbReference type="ARBA" id="ARBA00022723"/>
    </source>
</evidence>
<dbReference type="Proteomes" id="UP000490980">
    <property type="component" value="Unassembled WGS sequence"/>
</dbReference>
<evidence type="ECO:0000313" key="19">
    <source>
        <dbReference type="Proteomes" id="UP000490980"/>
    </source>
</evidence>
<evidence type="ECO:0000256" key="6">
    <source>
        <dbReference type="ARBA" id="ARBA00012180"/>
    </source>
</evidence>
<dbReference type="SUPFAM" id="SSF53098">
    <property type="entry name" value="Ribonuclease H-like"/>
    <property type="match status" value="1"/>
</dbReference>
<keyword evidence="8 14" id="KW-0963">Cytoplasm</keyword>
<dbReference type="PANTHER" id="PTHR10954">
    <property type="entry name" value="RIBONUCLEASE H2 SUBUNIT A"/>
    <property type="match status" value="1"/>
</dbReference>
<feature type="binding site" evidence="14 15">
    <location>
        <position position="21"/>
    </location>
    <ligand>
        <name>a divalent metal cation</name>
        <dbReference type="ChEBI" id="CHEBI:60240"/>
    </ligand>
</feature>
<dbReference type="GO" id="GO:0030145">
    <property type="term" value="F:manganese ion binding"/>
    <property type="evidence" value="ECO:0007669"/>
    <property type="project" value="UniProtKB-UniRule"/>
</dbReference>
<evidence type="ECO:0000313" key="18">
    <source>
        <dbReference type="EMBL" id="NII06676.1"/>
    </source>
</evidence>
<reference evidence="18 19" key="1">
    <citation type="submission" date="2020-03" db="EMBL/GenBank/DDBJ databases">
        <authorList>
            <person name="Lai Q."/>
        </authorList>
    </citation>
    <scope>NUCLEOTIDE SEQUENCE [LARGE SCALE GENOMIC DNA]</scope>
    <source>
        <strain evidence="18 19">CCUG 25036</strain>
    </source>
</reference>
<keyword evidence="19" id="KW-1185">Reference proteome</keyword>
<comment type="similarity">
    <text evidence="5 14 16">Belongs to the RNase HII family.</text>
</comment>
<dbReference type="GO" id="GO:0004523">
    <property type="term" value="F:RNA-DNA hybrid ribonuclease activity"/>
    <property type="evidence" value="ECO:0007669"/>
    <property type="project" value="UniProtKB-UniRule"/>
</dbReference>
<keyword evidence="11 14" id="KW-0255">Endonuclease</keyword>
<name>A0A7X5UA24_9GAMM</name>
<evidence type="ECO:0000256" key="4">
    <source>
        <dbReference type="ARBA" id="ARBA00004496"/>
    </source>
</evidence>
<sequence>MPRKPNVTRQLARDLIIAGVDEAGRGPLAGPVVVAAVILDPARPIRGLNDSKQLNEDTREKLYGRIVERALAYTVIFVEREEIDRINIFQATMTGMTRSLMGLSIAPQMALIDGNRLPRTLPCEARAVIGGDATEPAISAASILAKVSRDRHMHALDERFPGYGFARHKGYGVPEHLDALGRLGPCDAHRRSFAPVRRWFEPETPPVADLFAEALSQTS</sequence>
<evidence type="ECO:0000256" key="11">
    <source>
        <dbReference type="ARBA" id="ARBA00022759"/>
    </source>
</evidence>